<evidence type="ECO:0000256" key="6">
    <source>
        <dbReference type="SAM" id="Phobius"/>
    </source>
</evidence>
<evidence type="ECO:0000256" key="5">
    <source>
        <dbReference type="SAM" id="MobiDB-lite"/>
    </source>
</evidence>
<dbReference type="InParanoid" id="A0A6P8I9I9"/>
<comment type="subcellular location">
    <subcellularLocation>
        <location evidence="1">Membrane</location>
        <topology evidence="1">Single-pass membrane protein</topology>
    </subcellularLocation>
</comment>
<evidence type="ECO:0000256" key="1">
    <source>
        <dbReference type="ARBA" id="ARBA00004167"/>
    </source>
</evidence>
<dbReference type="RefSeq" id="XP_031561802.1">
    <property type="nucleotide sequence ID" value="XM_031705942.1"/>
</dbReference>
<dbReference type="InterPro" id="IPR051694">
    <property type="entry name" value="Immunoregulatory_rcpt-like"/>
</dbReference>
<keyword evidence="4 6" id="KW-0472">Membrane</keyword>
<evidence type="ECO:0000256" key="3">
    <source>
        <dbReference type="ARBA" id="ARBA00022989"/>
    </source>
</evidence>
<evidence type="ECO:0000256" key="4">
    <source>
        <dbReference type="ARBA" id="ARBA00023136"/>
    </source>
</evidence>
<gene>
    <name evidence="8" type="primary">LOC116297669</name>
</gene>
<keyword evidence="2 6" id="KW-0812">Transmembrane</keyword>
<accession>A0A6P8I9I9</accession>
<keyword evidence="7" id="KW-1185">Reference proteome</keyword>
<feature type="transmembrane region" description="Helical" evidence="6">
    <location>
        <begin position="158"/>
        <end position="181"/>
    </location>
</feature>
<evidence type="ECO:0000313" key="8">
    <source>
        <dbReference type="RefSeq" id="XP_031561802.1"/>
    </source>
</evidence>
<dbReference type="AlphaFoldDB" id="A0A6P8I9I9"/>
<dbReference type="KEGG" id="aten:116297669"/>
<dbReference type="PANTHER" id="PTHR15549:SF30">
    <property type="entry name" value="MID2 DOMAIN-CONTAINING PROTEIN"/>
    <property type="match status" value="1"/>
</dbReference>
<feature type="region of interest" description="Disordered" evidence="5">
    <location>
        <begin position="284"/>
        <end position="311"/>
    </location>
</feature>
<dbReference type="PANTHER" id="PTHR15549">
    <property type="entry name" value="PAIRED IMMUNOGLOBULIN-LIKE TYPE 2 RECEPTOR"/>
    <property type="match status" value="1"/>
</dbReference>
<name>A0A6P8I9I9_ACTTE</name>
<dbReference type="GO" id="GO:0016020">
    <property type="term" value="C:membrane"/>
    <property type="evidence" value="ECO:0007669"/>
    <property type="project" value="UniProtKB-SubCell"/>
</dbReference>
<reference evidence="8" key="1">
    <citation type="submission" date="2025-08" db="UniProtKB">
        <authorList>
            <consortium name="RefSeq"/>
        </authorList>
    </citation>
    <scope>IDENTIFICATION</scope>
    <source>
        <tissue evidence="8">Tentacle</tissue>
    </source>
</reference>
<sequence length="342" mass="37690">MPVLDITSPSINYTLCLIGSYIKNCNIIKKDSLYFYEGKWYPIWPTNRKQDAFIITEDDSIIFLKWTSLGQQFTGLIFALKISCQLKGQSNDDKNTIGSYLIFKSAGSHYFNGNKPTLTPISSAPKESSSPTPQSSTTASPSQSDKGKNSSKSEDKGLIAGLTICAILVLIVIIALVVFYLRRKRNDEKPSKGAECEANPTYDLGQDRSLPVTVNGQTPTYDYPDTSSRYQPIVQNTRMRDASGKVPVYTPLNRETKNSNSPVLQMKTHDKRGLAYETVAIPIQQPAKDESGLAESPDYEDPTNPTIPNEGGLYAISAAQDGNTIDFENTAYKDPESIIKIG</sequence>
<keyword evidence="3 6" id="KW-1133">Transmembrane helix</keyword>
<dbReference type="Proteomes" id="UP000515163">
    <property type="component" value="Unplaced"/>
</dbReference>
<feature type="region of interest" description="Disordered" evidence="5">
    <location>
        <begin position="121"/>
        <end position="154"/>
    </location>
</feature>
<protein>
    <submittedName>
        <fullName evidence="8">Uncharacterized protein LOC116297669</fullName>
    </submittedName>
</protein>
<feature type="compositionally biased region" description="Basic and acidic residues" evidence="5">
    <location>
        <begin position="145"/>
        <end position="154"/>
    </location>
</feature>
<feature type="compositionally biased region" description="Low complexity" evidence="5">
    <location>
        <begin position="128"/>
        <end position="144"/>
    </location>
</feature>
<evidence type="ECO:0000313" key="7">
    <source>
        <dbReference type="Proteomes" id="UP000515163"/>
    </source>
</evidence>
<dbReference type="OrthoDB" id="10338917at2759"/>
<organism evidence="7 8">
    <name type="scientific">Actinia tenebrosa</name>
    <name type="common">Australian red waratah sea anemone</name>
    <dbReference type="NCBI Taxonomy" id="6105"/>
    <lineage>
        <taxon>Eukaryota</taxon>
        <taxon>Metazoa</taxon>
        <taxon>Cnidaria</taxon>
        <taxon>Anthozoa</taxon>
        <taxon>Hexacorallia</taxon>
        <taxon>Actiniaria</taxon>
        <taxon>Actiniidae</taxon>
        <taxon>Actinia</taxon>
    </lineage>
</organism>
<evidence type="ECO:0000256" key="2">
    <source>
        <dbReference type="ARBA" id="ARBA00022692"/>
    </source>
</evidence>
<proteinExistence type="predicted"/>
<dbReference type="GeneID" id="116297669"/>
<dbReference type="GO" id="GO:0071944">
    <property type="term" value="C:cell periphery"/>
    <property type="evidence" value="ECO:0007669"/>
    <property type="project" value="UniProtKB-ARBA"/>
</dbReference>
<feature type="region of interest" description="Disordered" evidence="5">
    <location>
        <begin position="188"/>
        <end position="210"/>
    </location>
</feature>